<evidence type="ECO:0000256" key="1">
    <source>
        <dbReference type="SAM" id="Phobius"/>
    </source>
</evidence>
<feature type="transmembrane region" description="Helical" evidence="1">
    <location>
        <begin position="318"/>
        <end position="337"/>
    </location>
</feature>
<name>A0A1H4QAX2_9ACTN</name>
<evidence type="ECO:0000313" key="3">
    <source>
        <dbReference type="EMBL" id="SEC16783.1"/>
    </source>
</evidence>
<dbReference type="STRING" id="402596.SAMN04489844_1807"/>
<organism evidence="3 4">
    <name type="scientific">Nocardioides exalbidus</name>
    <dbReference type="NCBI Taxonomy" id="402596"/>
    <lineage>
        <taxon>Bacteria</taxon>
        <taxon>Bacillati</taxon>
        <taxon>Actinomycetota</taxon>
        <taxon>Actinomycetes</taxon>
        <taxon>Propionibacteriales</taxon>
        <taxon>Nocardioidaceae</taxon>
        <taxon>Nocardioides</taxon>
    </lineage>
</organism>
<dbReference type="AlphaFoldDB" id="A0A1H4QAX2"/>
<feature type="transmembrane region" description="Helical" evidence="1">
    <location>
        <begin position="104"/>
        <end position="121"/>
    </location>
</feature>
<sequence length="385" mass="40507">MTTEVTAPAGPLAPAARSLGPDLARGVMLLAIALANSHYFVEGSSYFGGFPQDGGPLDRAVAWTLATFVDGRAFPMFGLLFGYGVAQVVRRQGGAPPKRVRRLLWRRATFLVVVGFLHATLLFAGDILAAYGVLLFLGAWAVRWRDGWLLAGAALFLVLTSMPGEGSFAAATYGPDPTTMLPTDLGAMLVDRAFTSAFVASLGPIGFGCPFLLGLWAGRRRLLEPPPADRRAARERGLLVTGVVGLAVAVAGAQPIALVQLGVLDVPANGDVLGPLHDTAGVAGGVAYAALLALLALRLQDRRSRLVDAVAAVGQRSMTCYLAQSVMWTLAFTPALLGLSDVLSVTGCAVLATATWLLTVALADWMHRTGRRGPFEVLLRRATYG</sequence>
<feature type="domain" description="DUF418" evidence="2">
    <location>
        <begin position="233"/>
        <end position="385"/>
    </location>
</feature>
<feature type="transmembrane region" description="Helical" evidence="1">
    <location>
        <begin position="279"/>
        <end position="297"/>
    </location>
</feature>
<keyword evidence="1" id="KW-0812">Transmembrane</keyword>
<feature type="transmembrane region" description="Helical" evidence="1">
    <location>
        <begin position="61"/>
        <end position="83"/>
    </location>
</feature>
<dbReference type="InterPro" id="IPR052529">
    <property type="entry name" value="Bact_Transport_Assoc"/>
</dbReference>
<dbReference type="RefSeq" id="WP_090968806.1">
    <property type="nucleotide sequence ID" value="NZ_FNRT01000002.1"/>
</dbReference>
<gene>
    <name evidence="3" type="ORF">SAMN04489844_1807</name>
</gene>
<feature type="transmembrane region" description="Helical" evidence="1">
    <location>
        <begin position="343"/>
        <end position="363"/>
    </location>
</feature>
<protein>
    <submittedName>
        <fullName evidence="3">Uncharacterized membrane protein YeiB</fullName>
    </submittedName>
</protein>
<dbReference type="Pfam" id="PF04235">
    <property type="entry name" value="DUF418"/>
    <property type="match status" value="1"/>
</dbReference>
<keyword evidence="4" id="KW-1185">Reference proteome</keyword>
<dbReference type="Proteomes" id="UP000198742">
    <property type="component" value="Unassembled WGS sequence"/>
</dbReference>
<feature type="transmembrane region" description="Helical" evidence="1">
    <location>
        <begin position="127"/>
        <end position="142"/>
    </location>
</feature>
<proteinExistence type="predicted"/>
<dbReference type="PANTHER" id="PTHR30590:SF2">
    <property type="entry name" value="INNER MEMBRANE PROTEIN"/>
    <property type="match status" value="1"/>
</dbReference>
<keyword evidence="1" id="KW-0472">Membrane</keyword>
<dbReference type="PANTHER" id="PTHR30590">
    <property type="entry name" value="INNER MEMBRANE PROTEIN"/>
    <property type="match status" value="1"/>
</dbReference>
<feature type="transmembrane region" description="Helical" evidence="1">
    <location>
        <begin position="149"/>
        <end position="173"/>
    </location>
</feature>
<feature type="transmembrane region" description="Helical" evidence="1">
    <location>
        <begin position="193"/>
        <end position="217"/>
    </location>
</feature>
<evidence type="ECO:0000313" key="4">
    <source>
        <dbReference type="Proteomes" id="UP000198742"/>
    </source>
</evidence>
<dbReference type="InterPro" id="IPR007349">
    <property type="entry name" value="DUF418"/>
</dbReference>
<accession>A0A1H4QAX2</accession>
<dbReference type="EMBL" id="FNRT01000002">
    <property type="protein sequence ID" value="SEC16783.1"/>
    <property type="molecule type" value="Genomic_DNA"/>
</dbReference>
<evidence type="ECO:0000259" key="2">
    <source>
        <dbReference type="Pfam" id="PF04235"/>
    </source>
</evidence>
<reference evidence="4" key="1">
    <citation type="submission" date="2016-10" db="EMBL/GenBank/DDBJ databases">
        <authorList>
            <person name="Varghese N."/>
            <person name="Submissions S."/>
        </authorList>
    </citation>
    <scope>NUCLEOTIDE SEQUENCE [LARGE SCALE GENOMIC DNA]</scope>
    <source>
        <strain evidence="4">DSM 22017</strain>
    </source>
</reference>
<keyword evidence="1" id="KW-1133">Transmembrane helix</keyword>
<feature type="transmembrane region" description="Helical" evidence="1">
    <location>
        <begin position="238"/>
        <end position="259"/>
    </location>
</feature>
<dbReference type="OrthoDB" id="2388539at2"/>